<evidence type="ECO:0000313" key="3">
    <source>
        <dbReference type="Proteomes" id="UP000309215"/>
    </source>
</evidence>
<dbReference type="PANTHER" id="PTHR22753:SF14">
    <property type="entry name" value="MONOACYLGLYCEROL_DIACYLGLYCEROL O-ACYLTRANSFERASE"/>
    <property type="match status" value="1"/>
</dbReference>
<dbReference type="GO" id="GO:0016746">
    <property type="term" value="F:acyltransferase activity"/>
    <property type="evidence" value="ECO:0007669"/>
    <property type="project" value="UniProtKB-KW"/>
</dbReference>
<dbReference type="CDD" id="cd07987">
    <property type="entry name" value="LPLAT_MGAT-like"/>
    <property type="match status" value="1"/>
</dbReference>
<dbReference type="OrthoDB" id="5241618at2"/>
<dbReference type="EMBL" id="SSMQ01000047">
    <property type="protein sequence ID" value="TKD00430.1"/>
    <property type="molecule type" value="Genomic_DNA"/>
</dbReference>
<accession>A0A4U1J0K5</accession>
<evidence type="ECO:0000259" key="1">
    <source>
        <dbReference type="SMART" id="SM00563"/>
    </source>
</evidence>
<protein>
    <submittedName>
        <fullName evidence="2">Acyltransferase family protein</fullName>
    </submittedName>
</protein>
<reference evidence="2 3" key="1">
    <citation type="submission" date="2019-04" db="EMBL/GenBank/DDBJ databases">
        <authorList>
            <person name="Li Y."/>
            <person name="Wang J."/>
        </authorList>
    </citation>
    <scope>NUCLEOTIDE SEQUENCE [LARGE SCALE GENOMIC DNA]</scope>
    <source>
        <strain evidence="2 3">DSM 14668</strain>
    </source>
</reference>
<dbReference type="SMART" id="SM00563">
    <property type="entry name" value="PlsC"/>
    <property type="match status" value="1"/>
</dbReference>
<dbReference type="PANTHER" id="PTHR22753">
    <property type="entry name" value="TRANSMEMBRANE PROTEIN 68"/>
    <property type="match status" value="1"/>
</dbReference>
<dbReference type="AlphaFoldDB" id="A0A4U1J0K5"/>
<dbReference type="Proteomes" id="UP000309215">
    <property type="component" value="Unassembled WGS sequence"/>
</dbReference>
<keyword evidence="3" id="KW-1185">Reference proteome</keyword>
<keyword evidence="2" id="KW-0808">Transferase</keyword>
<organism evidence="2 3">
    <name type="scientific">Polyangium fumosum</name>
    <dbReference type="NCBI Taxonomy" id="889272"/>
    <lineage>
        <taxon>Bacteria</taxon>
        <taxon>Pseudomonadati</taxon>
        <taxon>Myxococcota</taxon>
        <taxon>Polyangia</taxon>
        <taxon>Polyangiales</taxon>
        <taxon>Polyangiaceae</taxon>
        <taxon>Polyangium</taxon>
    </lineage>
</organism>
<dbReference type="InterPro" id="IPR002123">
    <property type="entry name" value="Plipid/glycerol_acylTrfase"/>
</dbReference>
<keyword evidence="2" id="KW-0012">Acyltransferase</keyword>
<feature type="domain" description="Phospholipid/glycerol acyltransferase" evidence="1">
    <location>
        <begin position="103"/>
        <end position="221"/>
    </location>
</feature>
<evidence type="ECO:0000313" key="2">
    <source>
        <dbReference type="EMBL" id="TKD00430.1"/>
    </source>
</evidence>
<dbReference type="GO" id="GO:0016020">
    <property type="term" value="C:membrane"/>
    <property type="evidence" value="ECO:0007669"/>
    <property type="project" value="TreeGrafter"/>
</dbReference>
<gene>
    <name evidence="2" type="ORF">E8A74_34620</name>
</gene>
<name>A0A4U1J0K5_9BACT</name>
<dbReference type="Pfam" id="PF01553">
    <property type="entry name" value="Acyltransferase"/>
    <property type="match status" value="1"/>
</dbReference>
<dbReference type="RefSeq" id="WP_136933357.1">
    <property type="nucleotide sequence ID" value="NZ_SSMQ01000047.1"/>
</dbReference>
<comment type="caution">
    <text evidence="2">The sequence shown here is derived from an EMBL/GenBank/DDBJ whole genome shotgun (WGS) entry which is preliminary data.</text>
</comment>
<proteinExistence type="predicted"/>
<sequence length="310" mass="34272">MLDGAARTLGRLSTFTTREALPIARSAFGVARDGIDELGIKLLGRDFEERLRRVPIPLSGGGVDPFGLDPSWAKYAIGGAAFFHRFYFRTIVSGIERVPASRVLLIANHSGQIPMDGVIIAASMFLDAEPPRIVRSMVEKWSQTLPFVSTFFSRVGQVVGVPENARRLLELGEAILVFPEGVRGVTKTFAERYKLTDFGLGFMRLALETNTPIVPVAVIGAEEQYVSLGNLHRVAKTLHLPSFPILPQLLLPGGVLPLPTRYRLSFGEPMRFDGDPDDDDAIIEEKVLRVKATIQSMLNRGLKERKSVFW</sequence>
<dbReference type="SUPFAM" id="SSF69593">
    <property type="entry name" value="Glycerol-3-phosphate (1)-acyltransferase"/>
    <property type="match status" value="1"/>
</dbReference>